<evidence type="ECO:0000259" key="2">
    <source>
        <dbReference type="PROSITE" id="PS51819"/>
    </source>
</evidence>
<dbReference type="HOGENOM" id="CLU_046006_2_2_2"/>
<evidence type="ECO:0000313" key="4">
    <source>
        <dbReference type="Proteomes" id="UP000002698"/>
    </source>
</evidence>
<dbReference type="Proteomes" id="UP000002698">
    <property type="component" value="Chromosome"/>
</dbReference>
<keyword evidence="4" id="KW-1185">Reference proteome</keyword>
<dbReference type="GO" id="GO:0004493">
    <property type="term" value="F:methylmalonyl-CoA epimerase activity"/>
    <property type="evidence" value="ECO:0007669"/>
    <property type="project" value="TreeGrafter"/>
</dbReference>
<dbReference type="AlphaFoldDB" id="A0A1U7EXZ5"/>
<feature type="domain" description="VOC" evidence="2">
    <location>
        <begin position="17"/>
        <end position="151"/>
    </location>
</feature>
<dbReference type="PROSITE" id="PS51819">
    <property type="entry name" value="VOC"/>
    <property type="match status" value="1"/>
</dbReference>
<dbReference type="InterPro" id="IPR051785">
    <property type="entry name" value="MMCE/EMCE_epimerase"/>
</dbReference>
<dbReference type="InterPro" id="IPR004360">
    <property type="entry name" value="Glyas_Fos-R_dOase_dom"/>
</dbReference>
<gene>
    <name evidence="3" type="ordered locus">NP_3984A</name>
</gene>
<dbReference type="PANTHER" id="PTHR43048:SF5">
    <property type="entry name" value="BLR5325 PROTEIN"/>
    <property type="match status" value="1"/>
</dbReference>
<dbReference type="RefSeq" id="WP_011323699.1">
    <property type="nucleotide sequence ID" value="NC_007426.1"/>
</dbReference>
<sequence>MTDADSTADATAAERPTAHHVGLTVSDLERAIAFYTDLFDCTVESRFTVDGEAFETVVGVDGAAGSFAHLDAGGTRLELVAYEPAGEPTPSAELVQPGAAHVAFEVADVDAFVNDLPDGVAPLSDPQTTASGTRLVFLRDPDGNRIELLEP</sequence>
<dbReference type="InterPro" id="IPR037523">
    <property type="entry name" value="VOC_core"/>
</dbReference>
<dbReference type="SUPFAM" id="SSF54593">
    <property type="entry name" value="Glyoxalase/Bleomycin resistance protein/Dihydroxybiphenyl dioxygenase"/>
    <property type="match status" value="1"/>
</dbReference>
<proteinExistence type="predicted"/>
<accession>A0A1U7EXZ5</accession>
<dbReference type="GO" id="GO:0046491">
    <property type="term" value="P:L-methylmalonyl-CoA metabolic process"/>
    <property type="evidence" value="ECO:0007669"/>
    <property type="project" value="TreeGrafter"/>
</dbReference>
<reference evidence="3 4" key="1">
    <citation type="journal article" date="2005" name="Genome Res.">
        <title>Living with two extremes: conclusions from the genome sequence of Natronomonas pharaonis.</title>
        <authorList>
            <person name="Falb M."/>
            <person name="Pfeiffer F."/>
            <person name="Palm P."/>
            <person name="Rodewald K."/>
            <person name="Hickmann V."/>
            <person name="Tittor J."/>
            <person name="Oesterhelt D."/>
        </authorList>
    </citation>
    <scope>NUCLEOTIDE SEQUENCE [LARGE SCALE GENOMIC DNA]</scope>
    <source>
        <strain evidence="4">ATCC 35678 / DSM 2160 / CIP 103997 / JCM 8858 / NBRC 14720 / NCIMB 2260 / Gabara</strain>
    </source>
</reference>
<dbReference type="KEGG" id="nph:NP_3984A"/>
<organism evidence="3 4">
    <name type="scientific">Natronomonas pharaonis (strain ATCC 35678 / DSM 2160 / CIP 103997 / JCM 8858 / NBRC 14720 / NCIMB 2260 / Gabara)</name>
    <name type="common">Halobacterium pharaonis</name>
    <dbReference type="NCBI Taxonomy" id="348780"/>
    <lineage>
        <taxon>Archaea</taxon>
        <taxon>Methanobacteriati</taxon>
        <taxon>Methanobacteriota</taxon>
        <taxon>Stenosarchaea group</taxon>
        <taxon>Halobacteria</taxon>
        <taxon>Halobacteriales</taxon>
        <taxon>Natronomonadaceae</taxon>
        <taxon>Natronomonas</taxon>
    </lineage>
</organism>
<dbReference type="Gene3D" id="3.10.180.10">
    <property type="entry name" value="2,3-Dihydroxybiphenyl 1,2-Dioxygenase, domain 1"/>
    <property type="match status" value="1"/>
</dbReference>
<dbReference type="GeneID" id="3701928"/>
<evidence type="ECO:0000313" key="3">
    <source>
        <dbReference type="EMBL" id="CAI50083.1"/>
    </source>
</evidence>
<dbReference type="Pfam" id="PF00903">
    <property type="entry name" value="Glyoxalase"/>
    <property type="match status" value="1"/>
</dbReference>
<dbReference type="EnsemblBacteria" id="CAI50083">
    <property type="protein sequence ID" value="CAI50083"/>
    <property type="gene ID" value="NP_3984A"/>
</dbReference>
<dbReference type="PANTHER" id="PTHR43048">
    <property type="entry name" value="METHYLMALONYL-COA EPIMERASE"/>
    <property type="match status" value="1"/>
</dbReference>
<dbReference type="EMBL" id="CR936257">
    <property type="protein sequence ID" value="CAI50083.1"/>
    <property type="molecule type" value="Genomic_DNA"/>
</dbReference>
<dbReference type="OrthoDB" id="6111at2157"/>
<dbReference type="GO" id="GO:0046872">
    <property type="term" value="F:metal ion binding"/>
    <property type="evidence" value="ECO:0007669"/>
    <property type="project" value="UniProtKB-KW"/>
</dbReference>
<evidence type="ECO:0000256" key="1">
    <source>
        <dbReference type="ARBA" id="ARBA00022723"/>
    </source>
</evidence>
<dbReference type="STRING" id="348780.NP_3984A"/>
<dbReference type="InterPro" id="IPR029068">
    <property type="entry name" value="Glyas_Bleomycin-R_OHBP_Dase"/>
</dbReference>
<name>A0A1U7EXZ5_NATPD</name>
<dbReference type="eggNOG" id="arCOG02709">
    <property type="taxonomic scope" value="Archaea"/>
</dbReference>
<keyword evidence="1" id="KW-0479">Metal-binding</keyword>
<protein>
    <submittedName>
        <fullName evidence="3">Glyoxalase domain protein</fullName>
    </submittedName>
</protein>